<evidence type="ECO:0000313" key="3">
    <source>
        <dbReference type="EMBL" id="OPX18008.1"/>
    </source>
</evidence>
<comment type="caution">
    <text evidence="3">The sequence shown here is derived from an EMBL/GenBank/DDBJ whole genome shotgun (WGS) entry which is preliminary data.</text>
</comment>
<dbReference type="Proteomes" id="UP000191663">
    <property type="component" value="Unassembled WGS sequence"/>
</dbReference>
<evidence type="ECO:0000256" key="1">
    <source>
        <dbReference type="ARBA" id="ARBA00022679"/>
    </source>
</evidence>
<dbReference type="PANTHER" id="PTHR43584">
    <property type="entry name" value="NUCLEOTIDYL TRANSFERASE"/>
    <property type="match status" value="1"/>
</dbReference>
<reference evidence="4" key="1">
    <citation type="submission" date="2017-01" db="EMBL/GenBank/DDBJ databases">
        <title>Novel pathways for hydrocarbon cycling and metabolic interdependencies in hydrothermal sediment communities.</title>
        <authorList>
            <person name="Dombrowski N."/>
            <person name="Seitz K."/>
            <person name="Teske A."/>
            <person name="Baker B."/>
        </authorList>
    </citation>
    <scope>NUCLEOTIDE SEQUENCE [LARGE SCALE GENOMIC DNA]</scope>
</reference>
<dbReference type="GO" id="GO:0016779">
    <property type="term" value="F:nucleotidyltransferase activity"/>
    <property type="evidence" value="ECO:0007669"/>
    <property type="project" value="UniProtKB-ARBA"/>
</dbReference>
<keyword evidence="1" id="KW-0808">Transferase</keyword>
<evidence type="ECO:0000313" key="4">
    <source>
        <dbReference type="Proteomes" id="UP000191663"/>
    </source>
</evidence>
<evidence type="ECO:0000256" key="2">
    <source>
        <dbReference type="ARBA" id="ARBA00023315"/>
    </source>
</evidence>
<dbReference type="GO" id="GO:0016746">
    <property type="term" value="F:acyltransferase activity"/>
    <property type="evidence" value="ECO:0007669"/>
    <property type="project" value="UniProtKB-KW"/>
</dbReference>
<protein>
    <recommendedName>
        <fullName evidence="5">Glucose-1-phosphate thymidylyltransferase</fullName>
    </recommendedName>
</protein>
<accession>A0A1V4QF85</accession>
<dbReference type="AlphaFoldDB" id="A0A1V4QF85"/>
<evidence type="ECO:0008006" key="5">
    <source>
        <dbReference type="Google" id="ProtNLM"/>
    </source>
</evidence>
<name>A0A1V4QF85_UNCW3</name>
<dbReference type="PANTHER" id="PTHR43584:SF9">
    <property type="entry name" value="TRANSFERASE HEXAPEPTIDE REPEAT CONTAINING PROTEIN"/>
    <property type="match status" value="1"/>
</dbReference>
<organism evidence="3 4">
    <name type="scientific">candidate division WOR-3 bacterium 4484_100</name>
    <dbReference type="NCBI Taxonomy" id="1936077"/>
    <lineage>
        <taxon>Bacteria</taxon>
        <taxon>Bacteria division WOR-3</taxon>
    </lineage>
</organism>
<dbReference type="NCBIfam" id="TIGR03991">
    <property type="entry name" value="alt_bact_glmU"/>
    <property type="match status" value="1"/>
</dbReference>
<dbReference type="EMBL" id="MUKB01000050">
    <property type="protein sequence ID" value="OPX18008.1"/>
    <property type="molecule type" value="Genomic_DNA"/>
</dbReference>
<proteinExistence type="predicted"/>
<gene>
    <name evidence="3" type="ORF">BXT86_03445</name>
</gene>
<keyword evidence="2" id="KW-0012">Acyltransferase</keyword>
<dbReference type="InterPro" id="IPR023917">
    <property type="entry name" value="Bifunctiontional_GlmU_bac-type"/>
</dbReference>
<sequence>MKVIIYEEDWYNFYPLANLIPQPHLYLGAKTIIENNQQFLTGTTVDCLCERDFFIQKPIPETPTLYLSSKSVLTKEFKPPENECRLMIGGRAIGFVKYRPPFPETLKQISEEAGSIDDEIEVEGLILEHPWDFIRHNGSMLLLHLQRMNKKTETQPRAEIVGDIKDLYVAPSAEVHPFTTFDLTQGPIYIDEDVRIGPFTAIYGPCYIGKGSMIERARIVASTFGPVCRIGGEIDSCIFQGFSNKYHQGFIGHSYIGQWVNLGALTTNSDLKNNYREVRVLVGGKKFNTGMLKLGCFIGDHTKLGIGTLIPTGAVIGSFVNYFGGGMMPGYLSCFKWANQMQVETYELEKAIETARVVMARRGLEMDPEYEGLIRKYFRWRVSLSQ</sequence>
<dbReference type="InterPro" id="IPR050065">
    <property type="entry name" value="GlmU-like"/>
</dbReference>
<dbReference type="InterPro" id="IPR011004">
    <property type="entry name" value="Trimer_LpxA-like_sf"/>
</dbReference>
<dbReference type="SUPFAM" id="SSF51161">
    <property type="entry name" value="Trimeric LpxA-like enzymes"/>
    <property type="match status" value="1"/>
</dbReference>
<dbReference type="Gene3D" id="2.160.10.10">
    <property type="entry name" value="Hexapeptide repeat proteins"/>
    <property type="match status" value="1"/>
</dbReference>